<evidence type="ECO:0000313" key="2">
    <source>
        <dbReference type="EMBL" id="KIO25707.1"/>
    </source>
</evidence>
<name>A0A0C3LWE6_9AGAM</name>
<proteinExistence type="predicted"/>
<dbReference type="EMBL" id="KN823037">
    <property type="protein sequence ID" value="KIO25707.1"/>
    <property type="molecule type" value="Genomic_DNA"/>
</dbReference>
<feature type="compositionally biased region" description="Acidic residues" evidence="1">
    <location>
        <begin position="119"/>
        <end position="135"/>
    </location>
</feature>
<reference evidence="2 3" key="1">
    <citation type="submission" date="2014-04" db="EMBL/GenBank/DDBJ databases">
        <authorList>
            <consortium name="DOE Joint Genome Institute"/>
            <person name="Kuo A."/>
            <person name="Girlanda M."/>
            <person name="Perotto S."/>
            <person name="Kohler A."/>
            <person name="Nagy L.G."/>
            <person name="Floudas D."/>
            <person name="Copeland A."/>
            <person name="Barry K.W."/>
            <person name="Cichocki N."/>
            <person name="Veneault-Fourrey C."/>
            <person name="LaButti K."/>
            <person name="Lindquist E.A."/>
            <person name="Lipzen A."/>
            <person name="Lundell T."/>
            <person name="Morin E."/>
            <person name="Murat C."/>
            <person name="Sun H."/>
            <person name="Tunlid A."/>
            <person name="Henrissat B."/>
            <person name="Grigoriev I.V."/>
            <person name="Hibbett D.S."/>
            <person name="Martin F."/>
            <person name="Nordberg H.P."/>
            <person name="Cantor M.N."/>
            <person name="Hua S.X."/>
        </authorList>
    </citation>
    <scope>NUCLEOTIDE SEQUENCE [LARGE SCALE GENOMIC DNA]</scope>
    <source>
        <strain evidence="2 3">MUT 4182</strain>
    </source>
</reference>
<gene>
    <name evidence="2" type="ORF">M407DRAFT_243992</name>
</gene>
<organism evidence="2 3">
    <name type="scientific">Tulasnella calospora MUT 4182</name>
    <dbReference type="NCBI Taxonomy" id="1051891"/>
    <lineage>
        <taxon>Eukaryota</taxon>
        <taxon>Fungi</taxon>
        <taxon>Dikarya</taxon>
        <taxon>Basidiomycota</taxon>
        <taxon>Agaricomycotina</taxon>
        <taxon>Agaricomycetes</taxon>
        <taxon>Cantharellales</taxon>
        <taxon>Tulasnellaceae</taxon>
        <taxon>Tulasnella</taxon>
    </lineage>
</organism>
<sequence>MNEMQAQLQTALDIVPELDDPRDPSPPLSATIQHIVTVLTERKERERSRAHEIEVLRMKREEADKVRWHQREMMRLKIQLLRAERTASTPQAATPGAGPSQLGGVEEDLAIAAGLGDDMSMEGDGEGELDEDLYDPEPGARPQPLSHHGAGSTR</sequence>
<dbReference type="AlphaFoldDB" id="A0A0C3LWE6"/>
<keyword evidence="3" id="KW-1185">Reference proteome</keyword>
<reference evidence="3" key="2">
    <citation type="submission" date="2015-01" db="EMBL/GenBank/DDBJ databases">
        <title>Evolutionary Origins and Diversification of the Mycorrhizal Mutualists.</title>
        <authorList>
            <consortium name="DOE Joint Genome Institute"/>
            <consortium name="Mycorrhizal Genomics Consortium"/>
            <person name="Kohler A."/>
            <person name="Kuo A."/>
            <person name="Nagy L.G."/>
            <person name="Floudas D."/>
            <person name="Copeland A."/>
            <person name="Barry K.W."/>
            <person name="Cichocki N."/>
            <person name="Veneault-Fourrey C."/>
            <person name="LaButti K."/>
            <person name="Lindquist E.A."/>
            <person name="Lipzen A."/>
            <person name="Lundell T."/>
            <person name="Morin E."/>
            <person name="Murat C."/>
            <person name="Riley R."/>
            <person name="Ohm R."/>
            <person name="Sun H."/>
            <person name="Tunlid A."/>
            <person name="Henrissat B."/>
            <person name="Grigoriev I.V."/>
            <person name="Hibbett D.S."/>
            <person name="Martin F."/>
        </authorList>
    </citation>
    <scope>NUCLEOTIDE SEQUENCE [LARGE SCALE GENOMIC DNA]</scope>
    <source>
        <strain evidence="3">MUT 4182</strain>
    </source>
</reference>
<dbReference type="Proteomes" id="UP000054248">
    <property type="component" value="Unassembled WGS sequence"/>
</dbReference>
<protein>
    <submittedName>
        <fullName evidence="2">Uncharacterized protein</fullName>
    </submittedName>
</protein>
<dbReference type="OrthoDB" id="3353853at2759"/>
<feature type="region of interest" description="Disordered" evidence="1">
    <location>
        <begin position="85"/>
        <end position="154"/>
    </location>
</feature>
<evidence type="ECO:0000256" key="1">
    <source>
        <dbReference type="SAM" id="MobiDB-lite"/>
    </source>
</evidence>
<accession>A0A0C3LWE6</accession>
<dbReference type="HOGENOM" id="CLU_1705565_0_0_1"/>
<evidence type="ECO:0000313" key="3">
    <source>
        <dbReference type="Proteomes" id="UP000054248"/>
    </source>
</evidence>